<organism evidence="2 3">
    <name type="scientific">Sphingobacterium bambusae</name>
    <dbReference type="NCBI Taxonomy" id="662858"/>
    <lineage>
        <taxon>Bacteria</taxon>
        <taxon>Pseudomonadati</taxon>
        <taxon>Bacteroidota</taxon>
        <taxon>Sphingobacteriia</taxon>
        <taxon>Sphingobacteriales</taxon>
        <taxon>Sphingobacteriaceae</taxon>
        <taxon>Sphingobacterium</taxon>
    </lineage>
</organism>
<keyword evidence="1" id="KW-0732">Signal</keyword>
<dbReference type="EMBL" id="JBHUPB010000003">
    <property type="protein sequence ID" value="MFD2966178.1"/>
    <property type="molecule type" value="Genomic_DNA"/>
</dbReference>
<dbReference type="Pfam" id="PF13715">
    <property type="entry name" value="CarbopepD_reg_2"/>
    <property type="match status" value="1"/>
</dbReference>
<feature type="chain" id="PRO_5045065266" evidence="1">
    <location>
        <begin position="19"/>
        <end position="824"/>
    </location>
</feature>
<dbReference type="Proteomes" id="UP001597525">
    <property type="component" value="Unassembled WGS sequence"/>
</dbReference>
<dbReference type="Gene3D" id="2.60.40.1120">
    <property type="entry name" value="Carboxypeptidase-like, regulatory domain"/>
    <property type="match status" value="1"/>
</dbReference>
<protein>
    <submittedName>
        <fullName evidence="2">DUF5686 and carboxypeptidase regulatory-like domain-containing protein</fullName>
    </submittedName>
</protein>
<gene>
    <name evidence="2" type="ORF">ACFS7Y_02205</name>
</gene>
<reference evidence="3" key="1">
    <citation type="journal article" date="2019" name="Int. J. Syst. Evol. Microbiol.">
        <title>The Global Catalogue of Microorganisms (GCM) 10K type strain sequencing project: providing services to taxonomists for standard genome sequencing and annotation.</title>
        <authorList>
            <consortium name="The Broad Institute Genomics Platform"/>
            <consortium name="The Broad Institute Genome Sequencing Center for Infectious Disease"/>
            <person name="Wu L."/>
            <person name="Ma J."/>
        </authorList>
    </citation>
    <scope>NUCLEOTIDE SEQUENCE [LARGE SCALE GENOMIC DNA]</scope>
    <source>
        <strain evidence="3">KCTC 22814</strain>
    </source>
</reference>
<dbReference type="Pfam" id="PF18939">
    <property type="entry name" value="DUF5686"/>
    <property type="match status" value="1"/>
</dbReference>
<name>A0ABW6BCM5_9SPHI</name>
<comment type="caution">
    <text evidence="2">The sequence shown here is derived from an EMBL/GenBank/DDBJ whole genome shotgun (WGS) entry which is preliminary data.</text>
</comment>
<proteinExistence type="predicted"/>
<accession>A0ABW6BCM5</accession>
<keyword evidence="3" id="KW-1185">Reference proteome</keyword>
<dbReference type="InterPro" id="IPR008969">
    <property type="entry name" value="CarboxyPept-like_regulatory"/>
</dbReference>
<dbReference type="RefSeq" id="WP_320183969.1">
    <property type="nucleotide sequence ID" value="NZ_CP138332.1"/>
</dbReference>
<evidence type="ECO:0000313" key="3">
    <source>
        <dbReference type="Proteomes" id="UP001597525"/>
    </source>
</evidence>
<sequence>MKYTLLLLTLLLPFFTKAQISGTVVDQQNKPLASVSVLVKNSYLGTSTNSNGEFSFPKLPLGTKTLIFKSLGYKTTAKILEANSHSTPLHIILEEDEQMLEEVVVTNSENPALRIIKQAIRHREANGNVIDKYQADFYSKGIMRMQNMPKKMAKAASENIPGLDSTGSGVIYLSETVSKISFQKPNKLYEEITASKVSGNDQGFSFNTAMGANFDFYSNSVDLGTGIISPIANNALSYYAYKLIDTREEDGQQVYKIQVKPKRDKEPAVDGYIYIVDESWAIYAVDFTIPGYRTQQPILDSIALLQHYAWHTQDKRWTKSMQRISFSLGFFGIKANGSYLQNFSNYRFVQEFPKGTFGNTLAKINSGANLKDSLYWQETRPIELTREERLDYAFKDSIQAVRSSVGYLDSIDRVRNKFRVLSPIMGYTYQNSYRNYSISYAGLSNLTKSSFNAVQGFTFTAAINAKFGKNETGRLTSLNNDFQYAFSEKKLRFYADYQHRFNTKNYATLALGFGNQAVPFNEGQGVLPLINNFSSLFFKDSYIQLYQREQVKLNYAQNVSIPLRLFLSAAWAKRSPLYNHSNYSFLRKEEFYAANNPLAPDDYETAPFNNNSVLELGAALRWALGQKSIDRPDATLLLRNNRYPLFTLGYNHSINLTDRSMSYQHLYGTASQTISFGTLGLLSGRINAGKFFHAENMPFTDYKHFAGNQTHVGTSAVYDNNFLLLPYYSHSSNKAYVQLHAEQDFKGYFFNKIPLLDALQWGLIAGYHQLATEERKPYHEFSLGIDNIGWGKYRLFRVDYVRSLQAGQQAAGVVVGIKLLNILN</sequence>
<dbReference type="SUPFAM" id="SSF49464">
    <property type="entry name" value="Carboxypeptidase regulatory domain-like"/>
    <property type="match status" value="1"/>
</dbReference>
<dbReference type="InterPro" id="IPR043741">
    <property type="entry name" value="DUF5686"/>
</dbReference>
<feature type="signal peptide" evidence="1">
    <location>
        <begin position="1"/>
        <end position="18"/>
    </location>
</feature>
<evidence type="ECO:0000313" key="2">
    <source>
        <dbReference type="EMBL" id="MFD2966178.1"/>
    </source>
</evidence>
<evidence type="ECO:0000256" key="1">
    <source>
        <dbReference type="SAM" id="SignalP"/>
    </source>
</evidence>